<evidence type="ECO:0000313" key="2">
    <source>
        <dbReference type="Proteomes" id="UP000230069"/>
    </source>
</evidence>
<proteinExistence type="predicted"/>
<name>A0A2G5CIV1_AQUCA</name>
<organism evidence="1 2">
    <name type="scientific">Aquilegia coerulea</name>
    <name type="common">Rocky mountain columbine</name>
    <dbReference type="NCBI Taxonomy" id="218851"/>
    <lineage>
        <taxon>Eukaryota</taxon>
        <taxon>Viridiplantae</taxon>
        <taxon>Streptophyta</taxon>
        <taxon>Embryophyta</taxon>
        <taxon>Tracheophyta</taxon>
        <taxon>Spermatophyta</taxon>
        <taxon>Magnoliopsida</taxon>
        <taxon>Ranunculales</taxon>
        <taxon>Ranunculaceae</taxon>
        <taxon>Thalictroideae</taxon>
        <taxon>Aquilegia</taxon>
    </lineage>
</organism>
<evidence type="ECO:0000313" key="1">
    <source>
        <dbReference type="EMBL" id="PIA31221.1"/>
    </source>
</evidence>
<dbReference type="InParanoid" id="A0A2G5CIV1"/>
<dbReference type="Proteomes" id="UP000230069">
    <property type="component" value="Unassembled WGS sequence"/>
</dbReference>
<dbReference type="EMBL" id="KZ305068">
    <property type="protein sequence ID" value="PIA31221.1"/>
    <property type="molecule type" value="Genomic_DNA"/>
</dbReference>
<sequence>MGGLFWGRRQREGSFDQAKISSLYDLIFGWLCVCDNVLDRSYSDWMFPSIINSWTVIRVFEIYKDNRVSFAGTNRFPPFYILTRVGR</sequence>
<gene>
    <name evidence="1" type="ORF">AQUCO_05100020v1</name>
</gene>
<reference evidence="1 2" key="1">
    <citation type="submission" date="2017-09" db="EMBL/GenBank/DDBJ databases">
        <title>WGS assembly of Aquilegia coerulea Goldsmith.</title>
        <authorList>
            <person name="Hodges S."/>
            <person name="Kramer E."/>
            <person name="Nordborg M."/>
            <person name="Tomkins J."/>
            <person name="Borevitz J."/>
            <person name="Derieg N."/>
            <person name="Yan J."/>
            <person name="Mihaltcheva S."/>
            <person name="Hayes R.D."/>
            <person name="Rokhsar D."/>
        </authorList>
    </citation>
    <scope>NUCLEOTIDE SEQUENCE [LARGE SCALE GENOMIC DNA]</scope>
    <source>
        <strain evidence="2">cv. Goldsmith</strain>
    </source>
</reference>
<accession>A0A2G5CIV1</accession>
<dbReference type="AlphaFoldDB" id="A0A2G5CIV1"/>
<protein>
    <submittedName>
        <fullName evidence="1">Uncharacterized protein</fullName>
    </submittedName>
</protein>
<keyword evidence="2" id="KW-1185">Reference proteome</keyword>